<dbReference type="Gene3D" id="1.20.140.10">
    <property type="entry name" value="Butyryl-CoA Dehydrogenase, subunit A, domain 3"/>
    <property type="match status" value="1"/>
</dbReference>
<dbReference type="InterPro" id="IPR036250">
    <property type="entry name" value="AcylCo_DH-like_C"/>
</dbReference>
<dbReference type="GO" id="GO:0003995">
    <property type="term" value="F:acyl-CoA dehydrogenase activity"/>
    <property type="evidence" value="ECO:0007669"/>
    <property type="project" value="TreeGrafter"/>
</dbReference>
<dbReference type="GO" id="GO:0033539">
    <property type="term" value="P:fatty acid beta-oxidation using acyl-CoA dehydrogenase"/>
    <property type="evidence" value="ECO:0007669"/>
    <property type="project" value="TreeGrafter"/>
</dbReference>
<dbReference type="AlphaFoldDB" id="A0A9X1MBQ9"/>
<dbReference type="InterPro" id="IPR037069">
    <property type="entry name" value="AcylCoA_DH/ox_N_sf"/>
</dbReference>
<organism evidence="6 7">
    <name type="scientific">Arthrobacter caoxuetaonis</name>
    <dbReference type="NCBI Taxonomy" id="2886935"/>
    <lineage>
        <taxon>Bacteria</taxon>
        <taxon>Bacillati</taxon>
        <taxon>Actinomycetota</taxon>
        <taxon>Actinomycetes</taxon>
        <taxon>Micrococcales</taxon>
        <taxon>Micrococcaceae</taxon>
        <taxon>Arthrobacter</taxon>
    </lineage>
</organism>
<dbReference type="Pfam" id="PF08028">
    <property type="entry name" value="Acyl-CoA_dh_2"/>
    <property type="match status" value="1"/>
</dbReference>
<dbReference type="SUPFAM" id="SSF47203">
    <property type="entry name" value="Acyl-CoA dehydrogenase C-terminal domain-like"/>
    <property type="match status" value="1"/>
</dbReference>
<feature type="region of interest" description="Disordered" evidence="3">
    <location>
        <begin position="1"/>
        <end position="24"/>
    </location>
</feature>
<comment type="caution">
    <text evidence="6">The sequence shown here is derived from an EMBL/GenBank/DDBJ whole genome shotgun (WGS) entry which is preliminary data.</text>
</comment>
<dbReference type="InterPro" id="IPR013107">
    <property type="entry name" value="Acyl-CoA_DH_C"/>
</dbReference>
<dbReference type="GO" id="GO:0050660">
    <property type="term" value="F:flavin adenine dinucleotide binding"/>
    <property type="evidence" value="ECO:0007669"/>
    <property type="project" value="InterPro"/>
</dbReference>
<dbReference type="Gene3D" id="1.10.540.10">
    <property type="entry name" value="Acyl-CoA dehydrogenase/oxidase, N-terminal domain"/>
    <property type="match status" value="1"/>
</dbReference>
<sequence length="443" mass="46784">MTDTINPAGTGLHEGRMPGPPVDRMTPLDAAASRYLSPEGRRIAAGVQGLQQRIRDLAPEAEKRGRLDSGIIEAFTDLGLYRACAPLEYGGYALGARDIAEIAGALGKGDASASWTFFVGTSLRMVSTLPERLVNELYSRLDGHSGPLAAGGSTFAAVTGTATRAEGGWMVEGKWTYVSGNHDAAWLFGGAAWVDGDKSGHALIMMDPADIKRLDDWQVAGMAASDSNSIVTIEPVFVPDHRFVDMAELPMHMDSAAARFSGLAYQAKTRASMMTATVVNMAALVGMAEGALDVFRQLAPARKPFSPPYASIAEMASSQVAAGKARALIDAAKATVLQYADEIDHLAVRGEDYTGDEEAQGCTSLAFAGQLAKDAIDLILRITGSSGMALSSPLQRYSRDAAVILSHGAMRLESLAEISGRRLLGQPPFSMFAGGLQDKAAQK</sequence>
<dbReference type="Proteomes" id="UP001139158">
    <property type="component" value="Unassembled WGS sequence"/>
</dbReference>
<evidence type="ECO:0000256" key="2">
    <source>
        <dbReference type="ARBA" id="ARBA00049661"/>
    </source>
</evidence>
<reference evidence="6" key="1">
    <citation type="submission" date="2021-10" db="EMBL/GenBank/DDBJ databases">
        <title>Novel species in genus Arthrobacter.</title>
        <authorList>
            <person name="Liu Y."/>
        </authorList>
    </citation>
    <scope>NUCLEOTIDE SEQUENCE</scope>
    <source>
        <strain evidence="6">Zg-Y453</strain>
    </source>
</reference>
<dbReference type="RefSeq" id="WP_227894706.1">
    <property type="nucleotide sequence ID" value="NZ_JAJFZV010000003.1"/>
</dbReference>
<dbReference type="InterPro" id="IPR046373">
    <property type="entry name" value="Acyl-CoA_Oxase/DH_mid-dom_sf"/>
</dbReference>
<dbReference type="SUPFAM" id="SSF56645">
    <property type="entry name" value="Acyl-CoA dehydrogenase NM domain-like"/>
    <property type="match status" value="1"/>
</dbReference>
<feature type="domain" description="Acyl-CoA dehydrogenase C-terminal" evidence="5">
    <location>
        <begin position="282"/>
        <end position="410"/>
    </location>
</feature>
<dbReference type="PANTHER" id="PTHR48083:SF19">
    <property type="entry name" value="FLAVIN-DEPENDENT MONOOXYGENASE, OXYGENASE SUBUNIT HSAA"/>
    <property type="match status" value="1"/>
</dbReference>
<dbReference type="PIRSF" id="PIRSF016578">
    <property type="entry name" value="HsaA"/>
    <property type="match status" value="1"/>
</dbReference>
<dbReference type="InterPro" id="IPR009100">
    <property type="entry name" value="AcylCoA_DH/oxidase_NM_dom_sf"/>
</dbReference>
<dbReference type="PANTHER" id="PTHR48083">
    <property type="entry name" value="MEDIUM-CHAIN SPECIFIC ACYL-COA DEHYDROGENASE, MITOCHONDRIAL-RELATED"/>
    <property type="match status" value="1"/>
</dbReference>
<dbReference type="GO" id="GO:0005737">
    <property type="term" value="C:cytoplasm"/>
    <property type="evidence" value="ECO:0007669"/>
    <property type="project" value="TreeGrafter"/>
</dbReference>
<gene>
    <name evidence="6" type="ORF">LJ757_03900</name>
</gene>
<comment type="similarity">
    <text evidence="2">Belongs to the HpaH/HsaA monooxygenase family.</text>
</comment>
<evidence type="ECO:0000259" key="4">
    <source>
        <dbReference type="Pfam" id="PF02771"/>
    </source>
</evidence>
<keyword evidence="7" id="KW-1185">Reference proteome</keyword>
<dbReference type="InterPro" id="IPR013786">
    <property type="entry name" value="AcylCoA_DH/ox_N"/>
</dbReference>
<proteinExistence type="inferred from homology"/>
<accession>A0A9X1MBQ9</accession>
<evidence type="ECO:0000313" key="7">
    <source>
        <dbReference type="Proteomes" id="UP001139158"/>
    </source>
</evidence>
<dbReference type="Gene3D" id="2.40.110.10">
    <property type="entry name" value="Butyryl-CoA Dehydrogenase, subunit A, domain 2"/>
    <property type="match status" value="1"/>
</dbReference>
<feature type="domain" description="Acyl-CoA dehydrogenase/oxidase N-terminal" evidence="4">
    <location>
        <begin position="50"/>
        <end position="125"/>
    </location>
</feature>
<dbReference type="GO" id="GO:0016712">
    <property type="term" value="F:oxidoreductase activity, acting on paired donors, with incorporation or reduction of molecular oxygen, reduced flavin or flavoprotein as one donor, and incorporation of one atom of oxygen"/>
    <property type="evidence" value="ECO:0007669"/>
    <property type="project" value="TreeGrafter"/>
</dbReference>
<name>A0A9X1MBQ9_9MICC</name>
<evidence type="ECO:0000256" key="3">
    <source>
        <dbReference type="SAM" id="MobiDB-lite"/>
    </source>
</evidence>
<keyword evidence="1" id="KW-0560">Oxidoreductase</keyword>
<evidence type="ECO:0000259" key="5">
    <source>
        <dbReference type="Pfam" id="PF08028"/>
    </source>
</evidence>
<dbReference type="Pfam" id="PF02771">
    <property type="entry name" value="Acyl-CoA_dh_N"/>
    <property type="match status" value="1"/>
</dbReference>
<evidence type="ECO:0000313" key="6">
    <source>
        <dbReference type="EMBL" id="MCC3296948.1"/>
    </source>
</evidence>
<protein>
    <submittedName>
        <fullName evidence="6">Acyl-CoA dehydrogenase family protein</fullName>
    </submittedName>
</protein>
<dbReference type="InterPro" id="IPR050741">
    <property type="entry name" value="Acyl-CoA_dehydrogenase"/>
</dbReference>
<evidence type="ECO:0000256" key="1">
    <source>
        <dbReference type="ARBA" id="ARBA00023002"/>
    </source>
</evidence>
<dbReference type="EMBL" id="JAJFZV010000003">
    <property type="protein sequence ID" value="MCC3296948.1"/>
    <property type="molecule type" value="Genomic_DNA"/>
</dbReference>